<gene>
    <name evidence="2" type="ORF">KDK95_10430</name>
</gene>
<sequence>MRINEWHKAVASNGGTNCVEVMETEDGFLVRDTKDGGSGPVLSFTHAEWEAFLAGVNNGEFDPVEA</sequence>
<dbReference type="EMBL" id="JAGSOH010000022">
    <property type="protein sequence ID" value="MBR7826720.1"/>
    <property type="molecule type" value="Genomic_DNA"/>
</dbReference>
<accession>A0A941EAK3</accession>
<dbReference type="Pfam" id="PF04149">
    <property type="entry name" value="DUF397"/>
    <property type="match status" value="1"/>
</dbReference>
<evidence type="ECO:0000313" key="3">
    <source>
        <dbReference type="Proteomes" id="UP000676325"/>
    </source>
</evidence>
<proteinExistence type="predicted"/>
<keyword evidence="3" id="KW-1185">Reference proteome</keyword>
<evidence type="ECO:0000259" key="1">
    <source>
        <dbReference type="Pfam" id="PF04149"/>
    </source>
</evidence>
<dbReference type="AlphaFoldDB" id="A0A941EAK3"/>
<feature type="domain" description="DUF397" evidence="1">
    <location>
        <begin position="5"/>
        <end position="56"/>
    </location>
</feature>
<dbReference type="InterPro" id="IPR007278">
    <property type="entry name" value="DUF397"/>
</dbReference>
<comment type="caution">
    <text evidence="2">The sequence shown here is derived from an EMBL/GenBank/DDBJ whole genome shotgun (WGS) entry which is preliminary data.</text>
</comment>
<evidence type="ECO:0000313" key="2">
    <source>
        <dbReference type="EMBL" id="MBR7826720.1"/>
    </source>
</evidence>
<name>A0A941EAK3_9ACTN</name>
<protein>
    <submittedName>
        <fullName evidence="2">DUF397 domain-containing protein</fullName>
    </submittedName>
</protein>
<reference evidence="2" key="1">
    <citation type="submission" date="2021-04" db="EMBL/GenBank/DDBJ databases">
        <title>Genome based classification of Actinospica acidithermotolerans sp. nov., an actinobacterium isolated from an Indonesian hot spring.</title>
        <authorList>
            <person name="Kusuma A.B."/>
            <person name="Putra K.E."/>
            <person name="Nafisah S."/>
            <person name="Loh J."/>
            <person name="Nouioui I."/>
            <person name="Goodfellow M."/>
        </authorList>
    </citation>
    <scope>NUCLEOTIDE SEQUENCE</scope>
    <source>
        <strain evidence="2">MGRD01-02</strain>
    </source>
</reference>
<dbReference type="RefSeq" id="WP_212517869.1">
    <property type="nucleotide sequence ID" value="NZ_JAGSOH010000022.1"/>
</dbReference>
<dbReference type="Proteomes" id="UP000676325">
    <property type="component" value="Unassembled WGS sequence"/>
</dbReference>
<organism evidence="2 3">
    <name type="scientific">Actinospica acidithermotolerans</name>
    <dbReference type="NCBI Taxonomy" id="2828514"/>
    <lineage>
        <taxon>Bacteria</taxon>
        <taxon>Bacillati</taxon>
        <taxon>Actinomycetota</taxon>
        <taxon>Actinomycetes</taxon>
        <taxon>Catenulisporales</taxon>
        <taxon>Actinospicaceae</taxon>
        <taxon>Actinospica</taxon>
    </lineage>
</organism>